<feature type="repeat" description="RCC1" evidence="2">
    <location>
        <begin position="1194"/>
        <end position="1245"/>
    </location>
</feature>
<evidence type="ECO:0000313" key="4">
    <source>
        <dbReference type="EMBL" id="CAG9809885.1"/>
    </source>
</evidence>
<evidence type="ECO:0000256" key="2">
    <source>
        <dbReference type="PROSITE-ProRule" id="PRU00235"/>
    </source>
</evidence>
<organism evidence="4 5">
    <name type="scientific">Chironomus riparius</name>
    <dbReference type="NCBI Taxonomy" id="315576"/>
    <lineage>
        <taxon>Eukaryota</taxon>
        <taxon>Metazoa</taxon>
        <taxon>Ecdysozoa</taxon>
        <taxon>Arthropoda</taxon>
        <taxon>Hexapoda</taxon>
        <taxon>Insecta</taxon>
        <taxon>Pterygota</taxon>
        <taxon>Neoptera</taxon>
        <taxon>Endopterygota</taxon>
        <taxon>Diptera</taxon>
        <taxon>Nematocera</taxon>
        <taxon>Chironomoidea</taxon>
        <taxon>Chironomidae</taxon>
        <taxon>Chironominae</taxon>
        <taxon>Chironomus</taxon>
    </lineage>
</organism>
<keyword evidence="5" id="KW-1185">Reference proteome</keyword>
<dbReference type="PANTHER" id="PTHR22870">
    <property type="entry name" value="REGULATOR OF CHROMOSOME CONDENSATION"/>
    <property type="match status" value="1"/>
</dbReference>
<dbReference type="InterPro" id="IPR000408">
    <property type="entry name" value="Reg_chr_condens"/>
</dbReference>
<dbReference type="OrthoDB" id="16281at2759"/>
<evidence type="ECO:0000313" key="5">
    <source>
        <dbReference type="Proteomes" id="UP001153620"/>
    </source>
</evidence>
<dbReference type="Proteomes" id="UP001153620">
    <property type="component" value="Chromosome 3"/>
</dbReference>
<dbReference type="PANTHER" id="PTHR22870:SF470">
    <property type="entry name" value="BTB DOMAIN-CONTAINING PROTEIN"/>
    <property type="match status" value="1"/>
</dbReference>
<dbReference type="SUPFAM" id="SSF50985">
    <property type="entry name" value="RCC1/BLIP-II"/>
    <property type="match status" value="1"/>
</dbReference>
<dbReference type="Gene3D" id="2.130.10.30">
    <property type="entry name" value="Regulator of chromosome condensation 1/beta-lactamase-inhibitor protein II"/>
    <property type="match status" value="2"/>
</dbReference>
<feature type="repeat" description="RCC1" evidence="2">
    <location>
        <begin position="1081"/>
        <end position="1140"/>
    </location>
</feature>
<feature type="repeat" description="RCC1" evidence="2">
    <location>
        <begin position="1471"/>
        <end position="1523"/>
    </location>
</feature>
<dbReference type="EMBL" id="OU895879">
    <property type="protein sequence ID" value="CAG9809885.1"/>
    <property type="molecule type" value="Genomic_DNA"/>
</dbReference>
<feature type="region of interest" description="Disordered" evidence="3">
    <location>
        <begin position="524"/>
        <end position="573"/>
    </location>
</feature>
<dbReference type="PROSITE" id="PS50012">
    <property type="entry name" value="RCC1_3"/>
    <property type="match status" value="4"/>
</dbReference>
<feature type="region of interest" description="Disordered" evidence="3">
    <location>
        <begin position="1398"/>
        <end position="1429"/>
    </location>
</feature>
<dbReference type="InterPro" id="IPR051210">
    <property type="entry name" value="Ub_ligase/GEF_domain"/>
</dbReference>
<protein>
    <submittedName>
        <fullName evidence="4">Uncharacterized protein</fullName>
    </submittedName>
</protein>
<evidence type="ECO:0000256" key="1">
    <source>
        <dbReference type="ARBA" id="ARBA00022737"/>
    </source>
</evidence>
<reference evidence="4" key="1">
    <citation type="submission" date="2022-01" db="EMBL/GenBank/DDBJ databases">
        <authorList>
            <person name="King R."/>
        </authorList>
    </citation>
    <scope>NUCLEOTIDE SEQUENCE</scope>
</reference>
<keyword evidence="1" id="KW-0677">Repeat</keyword>
<feature type="repeat" description="RCC1" evidence="2">
    <location>
        <begin position="1140"/>
        <end position="1194"/>
    </location>
</feature>
<feature type="compositionally biased region" description="Low complexity" evidence="3">
    <location>
        <begin position="531"/>
        <end position="573"/>
    </location>
</feature>
<reference evidence="4" key="2">
    <citation type="submission" date="2022-10" db="EMBL/GenBank/DDBJ databases">
        <authorList>
            <consortium name="ENA_rothamsted_submissions"/>
            <consortium name="culmorum"/>
            <person name="King R."/>
        </authorList>
    </citation>
    <scope>NUCLEOTIDE SEQUENCE</scope>
</reference>
<dbReference type="Pfam" id="PF13540">
    <property type="entry name" value="RCC1_2"/>
    <property type="match status" value="1"/>
</dbReference>
<dbReference type="InterPro" id="IPR009091">
    <property type="entry name" value="RCC1/BLIP-II"/>
</dbReference>
<feature type="region of interest" description="Disordered" evidence="3">
    <location>
        <begin position="1331"/>
        <end position="1367"/>
    </location>
</feature>
<proteinExistence type="predicted"/>
<accession>A0A9N9WXG6</accession>
<gene>
    <name evidence="4" type="ORF">CHIRRI_LOCUS12705</name>
</gene>
<evidence type="ECO:0000256" key="3">
    <source>
        <dbReference type="SAM" id="MobiDB-lite"/>
    </source>
</evidence>
<feature type="compositionally biased region" description="Basic and acidic residues" evidence="3">
    <location>
        <begin position="1340"/>
        <end position="1367"/>
    </location>
</feature>
<name>A0A9N9WXG6_9DIPT</name>
<dbReference type="Pfam" id="PF00415">
    <property type="entry name" value="RCC1"/>
    <property type="match status" value="2"/>
</dbReference>
<sequence length="1869" mass="212680">MKEKEIIKCEKILHNFDDNQLKLTVSSEVTSESKYQLLCIVTSKDEIVLRYVSETSEIILKKIDWFFEKKKIIKAVAFDPFPSTWLLVLCIDNTIHIVPALSICDKSVSFKCIFPANEITSFVVPFIGPHVCPDTQKCPNQMYEGSCTDVNAIKRTKRYQFEVKKNRLSSSKINELCSSSAYTHIYCDEKPQNSASISASSSFMKNDSSIEIEKFGTSASTPCDSQLSNMSSGLMESSTLSSDSTISCPIPTSIIWWRTTHAEYNQNRAIIGYSDGCIVVVQLVNNCPFVGNTSVEKGAIEKFAICKGTSCDTIYLMINTSTKEQYKLLLEQKSICYTFPNDIKNPFENPKNGENDWEILGNETYEKISESTEQEQAAGTSDDLPNFFPAAKARLLSLRDLGAKKIGNLKMKLAERNKSREKERIDTDNSRSMHENVSILPELLTTTSGPIFTVQNHQNRSMMGAIHSYSSTLSIHNIEIMMIPTALYKIPQYTCDVLLTENIIFTLQPSTSNPIITSTTSAMEESTLTHSENNNQNSNNNNNSNSNARNVTNDNSVTNSSHDTNDNNNINNKNSIEENTISIISCNIASTKIGEENEFNERAILGSFKFSFDEKILGLLPMLTFDKENVKDGNEISSNEVEMKSTYSKYLSYHSKSKHNKKFDDIHDCKVLKNEFPRVIFDKCLLITSKGVYCVELKEKPHIIFLNLASSSLWTLCDDFCKTFNLNMTECVEFSGDILLRKKKIEQALLTYNIARTPPIKTALKLAMFNEASALRQIASMALKTSYILESKHPMSPLINELIKDIQDRQEKSEVVLNVMKRNDSDKVINAGKTISDFSYESSDNFEVQMSNSAQFHLSNLLFLTLCEKVVKDKNLMPLWNFIVTNNKYHTSLSSIILSQSGLYSSAVLLAMHRGSCLDVFSCLVSMADHVLDISNEITRYMYNLSDEIFMETIVYLQNFGFDYFEAIRKNLDKLDELVLVRLAKQLNPFDPVYRPVLFKVKNQNIIKEMENKFLEFCQALIETYIMILIKLQKLQHHKDNFLHSINVFRVTSEERQNYVKLMNFSPISAGFSHSGCIVDNSVYMWGTNGINCALNRNVLQSDASDNDLLPTRLDFFKDINLDVFSVHCGRSHTLFLTNNGLYAMGCNKLGQLGIEEKLKLNVALQPMLIKTLDNKNITQISVGQHHNAIVADDELYAWGWNVYAQCGHVEIKNIRQPKLVEFFSKKKIKQIACGQAHTLVLTYEKNDNLNTCLYAFGSNHFGQIGTGNSYESDFNLTKNNSISFVPQRIKIDEDIRLIHTRYFVNFAVTDSNKLLTWGLSPPELRIINQTKKRNKANQKLKESALETEKQETETAENSAREKTKLEPKVVNNSNAEKNEELSTKTVPEIKIDECEKVEQNNEEVSSINNNKKVKDAAPSGSEEQVEDPKLSTQEYVGHLQPTEVDTYDVDSDIISISSGIYHYGLITTSSTLYMWGKNIERQLARESVKPDITTPSKCQAFNDIEVKYVDCGADYTLVITNENELKTFGNNGNGQCGVENLGDKQGAGKLIRFKSSKRVFRIPESSMYLHNPASVKIPLNAPSTFVNFSSNQPICYLKNLPKFKKHCIIESALSKSLKKQAHHQLYVDEKILDSNRNPSFSSISSVASETSTLSSKSSYNGTECDDPTKSNDYIHYCLFLFQGLYDSTHFYEKSLNHIISSEYKIRTLMLNYNYIEAFKQALESDGRTSALSIKIFEYFTTDQNIIPMHTEDIKYFIYDVFLHFIKNQMDVSELEKYFLCNLDYYFLQLAFILYFCGNNNNNNNHNNNNVQPNGLEKQLYEKFKHLYSNYENFAYFDTNEIEMIFKSITTNFHCALCQNILKYSENFN</sequence>